<gene>
    <name evidence="2" type="ORF">SAMN05421503_2697</name>
</gene>
<dbReference type="RefSeq" id="WP_179637059.1">
    <property type="nucleotide sequence ID" value="NZ_OBEK01000004.1"/>
</dbReference>
<dbReference type="EMBL" id="OBEK01000004">
    <property type="protein sequence ID" value="SNZ15659.1"/>
    <property type="molecule type" value="Genomic_DNA"/>
</dbReference>
<evidence type="ECO:0000313" key="2">
    <source>
        <dbReference type="EMBL" id="SNZ15659.1"/>
    </source>
</evidence>
<dbReference type="Proteomes" id="UP000219356">
    <property type="component" value="Unassembled WGS sequence"/>
</dbReference>
<organism evidence="2 3">
    <name type="scientific">Terribacillus aidingensis</name>
    <dbReference type="NCBI Taxonomy" id="586416"/>
    <lineage>
        <taxon>Bacteria</taxon>
        <taxon>Bacillati</taxon>
        <taxon>Bacillota</taxon>
        <taxon>Bacilli</taxon>
        <taxon>Bacillales</taxon>
        <taxon>Bacillaceae</taxon>
        <taxon>Terribacillus</taxon>
    </lineage>
</organism>
<feature type="domain" description="Glyoxalase-like" evidence="1">
    <location>
        <begin position="6"/>
        <end position="121"/>
    </location>
</feature>
<dbReference type="AlphaFoldDB" id="A0A285P1Q4"/>
<proteinExistence type="predicted"/>
<reference evidence="3" key="1">
    <citation type="submission" date="2017-09" db="EMBL/GenBank/DDBJ databases">
        <authorList>
            <person name="Varghese N."/>
            <person name="Submissions S."/>
        </authorList>
    </citation>
    <scope>NUCLEOTIDE SEQUENCE [LARGE SCALE GENOMIC DNA]</scope>
    <source>
        <strain evidence="3">CGMCC 1.8913</strain>
    </source>
</reference>
<protein>
    <submittedName>
        <fullName evidence="2">Glyoxalase-like domain-containing protein</fullName>
    </submittedName>
</protein>
<evidence type="ECO:0000313" key="3">
    <source>
        <dbReference type="Proteomes" id="UP000219356"/>
    </source>
</evidence>
<dbReference type="InterPro" id="IPR029068">
    <property type="entry name" value="Glyas_Bleomycin-R_OHBP_Dase"/>
</dbReference>
<name>A0A285P1Q4_9BACI</name>
<sequence length="122" mass="13846">MFQVELFVRNLASSVVFYRCLLGKGCTSCNKTSALFEDARGAVLRLTDESVLNSNHYFNSMRDSAKGKGVELILPVENVDQVFNKLLRIYPAQIESQLADRSWGKRDFRVIDPDGYYVRVSS</sequence>
<dbReference type="Pfam" id="PF12681">
    <property type="entry name" value="Glyoxalase_2"/>
    <property type="match status" value="1"/>
</dbReference>
<dbReference type="InterPro" id="IPR025870">
    <property type="entry name" value="Glyoxalase-like_dom"/>
</dbReference>
<accession>A0A285P1Q4</accession>
<evidence type="ECO:0000259" key="1">
    <source>
        <dbReference type="Pfam" id="PF12681"/>
    </source>
</evidence>
<dbReference type="Gene3D" id="3.10.180.10">
    <property type="entry name" value="2,3-Dihydroxybiphenyl 1,2-Dioxygenase, domain 1"/>
    <property type="match status" value="1"/>
</dbReference>
<dbReference type="SUPFAM" id="SSF54593">
    <property type="entry name" value="Glyoxalase/Bleomycin resistance protein/Dihydroxybiphenyl dioxygenase"/>
    <property type="match status" value="1"/>
</dbReference>
<keyword evidence="3" id="KW-1185">Reference proteome</keyword>